<evidence type="ECO:0000256" key="7">
    <source>
        <dbReference type="RuleBase" id="RU362128"/>
    </source>
</evidence>
<keyword evidence="7" id="KW-0328">Glycosyltransferase</keyword>
<evidence type="ECO:0000259" key="8">
    <source>
        <dbReference type="Pfam" id="PF04101"/>
    </source>
</evidence>
<dbReference type="GO" id="GO:0006488">
    <property type="term" value="P:dolichol-linked oligosaccharide biosynthetic process"/>
    <property type="evidence" value="ECO:0007669"/>
    <property type="project" value="TreeGrafter"/>
</dbReference>
<evidence type="ECO:0000256" key="2">
    <source>
        <dbReference type="ARBA" id="ARBA00012614"/>
    </source>
</evidence>
<evidence type="ECO:0000313" key="10">
    <source>
        <dbReference type="Proteomes" id="UP000813385"/>
    </source>
</evidence>
<evidence type="ECO:0000256" key="4">
    <source>
        <dbReference type="ARBA" id="ARBA00024804"/>
    </source>
</evidence>
<dbReference type="Pfam" id="PF04101">
    <property type="entry name" value="Glyco_tran_28_C"/>
    <property type="match status" value="1"/>
</dbReference>
<dbReference type="GO" id="GO:0004577">
    <property type="term" value="F:N-acetylglucosaminyldiphosphodolichol N-acetylglucosaminyltransferase activity"/>
    <property type="evidence" value="ECO:0007669"/>
    <property type="project" value="UniProtKB-EC"/>
</dbReference>
<evidence type="ECO:0000313" key="9">
    <source>
        <dbReference type="EMBL" id="KAH7376219.1"/>
    </source>
</evidence>
<proteinExistence type="inferred from homology"/>
<comment type="similarity">
    <text evidence="7">Belongs to the glycosyltransferase 28 family.</text>
</comment>
<evidence type="ECO:0000256" key="1">
    <source>
        <dbReference type="ARBA" id="ARBA00011198"/>
    </source>
</evidence>
<comment type="catalytic activity">
    <reaction evidence="6">
        <text>an N-acetyl-alpha-D-glucosaminyl-diphospho-di-trans,poly-cis-dolichol + UDP-N-acetyl-alpha-D-glucosamine = an N,N'-diacetylchitobiosyl-diphospho-di-trans,poly-cis-dolichol + UDP + H(+)</text>
        <dbReference type="Rhea" id="RHEA:23380"/>
        <dbReference type="Rhea" id="RHEA-COMP:19507"/>
        <dbReference type="Rhea" id="RHEA-COMP:19510"/>
        <dbReference type="ChEBI" id="CHEBI:15378"/>
        <dbReference type="ChEBI" id="CHEBI:57269"/>
        <dbReference type="ChEBI" id="CHEBI:57705"/>
        <dbReference type="ChEBI" id="CHEBI:58223"/>
        <dbReference type="ChEBI" id="CHEBI:58427"/>
        <dbReference type="EC" id="2.4.1.141"/>
    </reaction>
</comment>
<keyword evidence="7" id="KW-0256">Endoplasmic reticulum</keyword>
<gene>
    <name evidence="7" type="primary">ALG13</name>
    <name evidence="9" type="ORF">B0T11DRAFT_324151</name>
</gene>
<dbReference type="SUPFAM" id="SSF53756">
    <property type="entry name" value="UDP-Glycosyltransferase/glycogen phosphorylase"/>
    <property type="match status" value="1"/>
</dbReference>
<dbReference type="PANTHER" id="PTHR47043:SF1">
    <property type="entry name" value="UDP-N-ACETYLGLUCOSAMINE TRANSFERASE SUBUNIT ALG13"/>
    <property type="match status" value="1"/>
</dbReference>
<dbReference type="OrthoDB" id="20273at2759"/>
<keyword evidence="10" id="KW-1185">Reference proteome</keyword>
<accession>A0A8K0X9C2</accession>
<dbReference type="Gene3D" id="3.40.50.2000">
    <property type="entry name" value="Glycogen Phosphorylase B"/>
    <property type="match status" value="1"/>
</dbReference>
<sequence length="219" mass="23868">MPAIAPPPMERHCLVTIGATARFTQLLHEVLQPEFLNHLAANNFTHLTLQCGKDLAQVREDLLALDPRPALQIATFAFVDDLVPDMVRCRADPKAGRAAGAVIAHAGTGTILDSFRVSAPLIVVPNPTLKDNHQEELAEEIQHQGYAIWGRLGQLVYALEQLDLLVAETAAQFRPHPVVPPPRQIDVWSVAGAIMERAGGVLMPAAELQKEETSQMAMD</sequence>
<protein>
    <recommendedName>
        <fullName evidence="3 7">UDP-N-acetylglucosamine transferase subunit ALG13</fullName>
        <ecNumber evidence="2 7">2.4.1.141</ecNumber>
    </recommendedName>
    <alternativeName>
        <fullName evidence="5 7">Asparagine-linked glycosylation protein 13</fullName>
    </alternativeName>
</protein>
<evidence type="ECO:0000256" key="6">
    <source>
        <dbReference type="ARBA" id="ARBA00048184"/>
    </source>
</evidence>
<dbReference type="Proteomes" id="UP000813385">
    <property type="component" value="Unassembled WGS sequence"/>
</dbReference>
<dbReference type="GO" id="GO:0043541">
    <property type="term" value="C:UDP-N-acetylglucosamine transferase complex"/>
    <property type="evidence" value="ECO:0007669"/>
    <property type="project" value="TreeGrafter"/>
</dbReference>
<dbReference type="InterPro" id="IPR052474">
    <property type="entry name" value="UDP-GlcNAc_transferase"/>
</dbReference>
<comment type="subunit">
    <text evidence="1 7">Heterodimer with ALG14 to form a functional enzyme.</text>
</comment>
<dbReference type="AlphaFoldDB" id="A0A8K0X9C2"/>
<dbReference type="EMBL" id="JAGPXD010000001">
    <property type="protein sequence ID" value="KAH7376219.1"/>
    <property type="molecule type" value="Genomic_DNA"/>
</dbReference>
<comment type="caution">
    <text evidence="9">The sequence shown here is derived from an EMBL/GenBank/DDBJ whole genome shotgun (WGS) entry which is preliminary data.</text>
</comment>
<dbReference type="InterPro" id="IPR007235">
    <property type="entry name" value="Glyco_trans_28_C"/>
</dbReference>
<keyword evidence="7" id="KW-0808">Transferase</keyword>
<comment type="subcellular location">
    <subcellularLocation>
        <location evidence="7">Endoplasmic reticulum</location>
    </subcellularLocation>
</comment>
<evidence type="ECO:0000256" key="3">
    <source>
        <dbReference type="ARBA" id="ARBA00017468"/>
    </source>
</evidence>
<name>A0A8K0X9C2_9PEZI</name>
<dbReference type="EC" id="2.4.1.141" evidence="2 7"/>
<comment type="function">
    <text evidence="4 7">Involved in protein N-glycosylation. Essential for the second step of the dolichol-linked oligosaccharide pathway.</text>
</comment>
<evidence type="ECO:0000256" key="5">
    <source>
        <dbReference type="ARBA" id="ARBA00032061"/>
    </source>
</evidence>
<reference evidence="9" key="1">
    <citation type="journal article" date="2021" name="Nat. Commun.">
        <title>Genetic determinants of endophytism in the Arabidopsis root mycobiome.</title>
        <authorList>
            <person name="Mesny F."/>
            <person name="Miyauchi S."/>
            <person name="Thiergart T."/>
            <person name="Pickel B."/>
            <person name="Atanasova L."/>
            <person name="Karlsson M."/>
            <person name="Huettel B."/>
            <person name="Barry K.W."/>
            <person name="Haridas S."/>
            <person name="Chen C."/>
            <person name="Bauer D."/>
            <person name="Andreopoulos W."/>
            <person name="Pangilinan J."/>
            <person name="LaButti K."/>
            <person name="Riley R."/>
            <person name="Lipzen A."/>
            <person name="Clum A."/>
            <person name="Drula E."/>
            <person name="Henrissat B."/>
            <person name="Kohler A."/>
            <person name="Grigoriev I.V."/>
            <person name="Martin F.M."/>
            <person name="Hacquard S."/>
        </authorList>
    </citation>
    <scope>NUCLEOTIDE SEQUENCE</scope>
    <source>
        <strain evidence="9">MPI-CAGE-AT-0016</strain>
    </source>
</reference>
<organism evidence="9 10">
    <name type="scientific">Plectosphaerella cucumerina</name>
    <dbReference type="NCBI Taxonomy" id="40658"/>
    <lineage>
        <taxon>Eukaryota</taxon>
        <taxon>Fungi</taxon>
        <taxon>Dikarya</taxon>
        <taxon>Ascomycota</taxon>
        <taxon>Pezizomycotina</taxon>
        <taxon>Sordariomycetes</taxon>
        <taxon>Hypocreomycetidae</taxon>
        <taxon>Glomerellales</taxon>
        <taxon>Plectosphaerellaceae</taxon>
        <taxon>Plectosphaerella</taxon>
    </lineage>
</organism>
<dbReference type="PANTHER" id="PTHR47043">
    <property type="entry name" value="UDP-N-ACETYLGLUCOSAMINE TRANSFERASE SUBUNIT ALG13"/>
    <property type="match status" value="1"/>
</dbReference>
<feature type="domain" description="Glycosyl transferase family 28 C-terminal" evidence="8">
    <location>
        <begin position="13"/>
        <end position="149"/>
    </location>
</feature>